<gene>
    <name evidence="1" type="ORF">SAMN05216219_2667</name>
</gene>
<dbReference type="OrthoDB" id="4977279at2"/>
<dbReference type="STRING" id="995034.SAMN05216219_2667"/>
<name>A0A1I5D2E6_9MICO</name>
<accession>A0A1I5D2E6</accession>
<sequence length="207" mass="22505">MTRQVTLTGEDLSIVLPGSWAVIPLTTAEAGERRVSALIKKQLGRNDRLAGLRRELRESINMSVREAVDLGAVGLAISLEILPGIPFPASLLILPLDWPTTAGDPDAPQAQRLLAAYPGSVLVEERAVRPIVRRHELVSTSYDTESSQDLRINYWLPAGDGSSIVRVYVKAPMAHTPPLWLELFDTIIGSLGWLNDVPVGAEEAVRG</sequence>
<proteinExistence type="predicted"/>
<evidence type="ECO:0000313" key="2">
    <source>
        <dbReference type="Proteomes" id="UP000198867"/>
    </source>
</evidence>
<dbReference type="Proteomes" id="UP000198867">
    <property type="component" value="Unassembled WGS sequence"/>
</dbReference>
<reference evidence="2" key="1">
    <citation type="submission" date="2016-10" db="EMBL/GenBank/DDBJ databases">
        <authorList>
            <person name="Varghese N."/>
            <person name="Submissions S."/>
        </authorList>
    </citation>
    <scope>NUCLEOTIDE SEQUENCE [LARGE SCALE GENOMIC DNA]</scope>
    <source>
        <strain evidence="2">CGMCC 1.11101</strain>
    </source>
</reference>
<dbReference type="EMBL" id="FOVM01000008">
    <property type="protein sequence ID" value="SFN93313.1"/>
    <property type="molecule type" value="Genomic_DNA"/>
</dbReference>
<dbReference type="RefSeq" id="WP_090712241.1">
    <property type="nucleotide sequence ID" value="NZ_FOVM01000008.1"/>
</dbReference>
<keyword evidence="2" id="KW-1185">Reference proteome</keyword>
<organism evidence="1 2">
    <name type="scientific">Mycetocola miduiensis</name>
    <dbReference type="NCBI Taxonomy" id="995034"/>
    <lineage>
        <taxon>Bacteria</taxon>
        <taxon>Bacillati</taxon>
        <taxon>Actinomycetota</taxon>
        <taxon>Actinomycetes</taxon>
        <taxon>Micrococcales</taxon>
        <taxon>Microbacteriaceae</taxon>
        <taxon>Mycetocola</taxon>
    </lineage>
</organism>
<dbReference type="AlphaFoldDB" id="A0A1I5D2E6"/>
<protein>
    <submittedName>
        <fullName evidence="1">Uncharacterized protein</fullName>
    </submittedName>
</protein>
<evidence type="ECO:0000313" key="1">
    <source>
        <dbReference type="EMBL" id="SFN93313.1"/>
    </source>
</evidence>